<evidence type="ECO:0000256" key="12">
    <source>
        <dbReference type="ARBA" id="ARBA00048077"/>
    </source>
</evidence>
<dbReference type="InterPro" id="IPR009056">
    <property type="entry name" value="Cyt_c-like_dom"/>
</dbReference>
<evidence type="ECO:0000256" key="5">
    <source>
        <dbReference type="ARBA" id="ARBA00022679"/>
    </source>
</evidence>
<keyword evidence="9 14" id="KW-0249">Electron transport</keyword>
<feature type="signal peptide" evidence="15">
    <location>
        <begin position="1"/>
        <end position="37"/>
    </location>
</feature>
<dbReference type="NCBIfam" id="TIGR04484">
    <property type="entry name" value="thiosulf_SoxA"/>
    <property type="match status" value="1"/>
</dbReference>
<dbReference type="InterPro" id="IPR025710">
    <property type="entry name" value="SoxA"/>
</dbReference>
<dbReference type="SUPFAM" id="SSF46626">
    <property type="entry name" value="Cytochrome c"/>
    <property type="match status" value="2"/>
</dbReference>
<sequence>MATQEPTVYKFRKANLKASALLVAAGALVGVCTTAQADQASIEEGIQQYRDMLSDGNPAELAEFKGEDLWKQKQGPKNASLEQCDLGLGAGVVKGAFAQLPRYFADTHQVMDLETRLVYCMQTLQGRDTTALVQHPFSKGAEPQTELESLAAYVSAQSKGMPVNVPQSRPEERASRARGEKLFFYRSGPYDFACASCHGVKGQRIRLQELPELSKPEDARNSFTAWPAYRVSEGAVRTMQWRIYDCFRQQRFPALKFGSQASIDLITYLGVTAKGGIEKTPALKR</sequence>
<dbReference type="Proteomes" id="UP001156664">
    <property type="component" value="Unassembled WGS sequence"/>
</dbReference>
<evidence type="ECO:0000313" key="18">
    <source>
        <dbReference type="Proteomes" id="UP001156664"/>
    </source>
</evidence>
<evidence type="ECO:0000256" key="15">
    <source>
        <dbReference type="SAM" id="SignalP"/>
    </source>
</evidence>
<comment type="catalytic activity">
    <reaction evidence="13 14">
        <text>S-sulfanyl-L-cysteinyl-[SoxY protein] + thiosulfate + 2 Fe(III)-[cytochrome c] = S-(2-sulfodisulfanyl)-L-cysteinyl-[SoxY protein] + 2 Fe(II)-[cytochrome c] + 2 H(+)</text>
        <dbReference type="Rhea" id="RHEA:51224"/>
        <dbReference type="Rhea" id="RHEA-COMP:10350"/>
        <dbReference type="Rhea" id="RHEA-COMP:14399"/>
        <dbReference type="Rhea" id="RHEA-COMP:14689"/>
        <dbReference type="Rhea" id="RHEA-COMP:14690"/>
        <dbReference type="ChEBI" id="CHEBI:15378"/>
        <dbReference type="ChEBI" id="CHEBI:29033"/>
        <dbReference type="ChEBI" id="CHEBI:29034"/>
        <dbReference type="ChEBI" id="CHEBI:33542"/>
        <dbReference type="ChEBI" id="CHEBI:61963"/>
        <dbReference type="ChEBI" id="CHEBI:140664"/>
        <dbReference type="EC" id="2.8.5.2"/>
    </reaction>
</comment>
<evidence type="ECO:0000256" key="7">
    <source>
        <dbReference type="ARBA" id="ARBA00022729"/>
    </source>
</evidence>
<gene>
    <name evidence="17" type="ORF">GCM10007875_15520</name>
</gene>
<evidence type="ECO:0000259" key="16">
    <source>
        <dbReference type="PROSITE" id="PS51007"/>
    </source>
</evidence>
<dbReference type="Pfam" id="PF21342">
    <property type="entry name" value="SoxA-TsdA_cyt-c"/>
    <property type="match status" value="1"/>
</dbReference>
<feature type="domain" description="Cytochrome c" evidence="16">
    <location>
        <begin position="174"/>
        <end position="273"/>
    </location>
</feature>
<evidence type="ECO:0000313" key="17">
    <source>
        <dbReference type="EMBL" id="GLR26462.1"/>
    </source>
</evidence>
<keyword evidence="18" id="KW-1185">Reference proteome</keyword>
<evidence type="ECO:0000256" key="8">
    <source>
        <dbReference type="ARBA" id="ARBA00022764"/>
    </source>
</evidence>
<comment type="similarity">
    <text evidence="11 14">Belongs to the SoxA family.</text>
</comment>
<evidence type="ECO:0000256" key="1">
    <source>
        <dbReference type="ARBA" id="ARBA00004418"/>
    </source>
</evidence>
<evidence type="ECO:0000256" key="2">
    <source>
        <dbReference type="ARBA" id="ARBA00011530"/>
    </source>
</evidence>
<evidence type="ECO:0000256" key="14">
    <source>
        <dbReference type="PIRNR" id="PIRNR038455"/>
    </source>
</evidence>
<proteinExistence type="inferred from homology"/>
<accession>A0ABQ5YVG6</accession>
<dbReference type="InterPro" id="IPR036909">
    <property type="entry name" value="Cyt_c-like_dom_sf"/>
</dbReference>
<dbReference type="EMBL" id="BSOJ01000015">
    <property type="protein sequence ID" value="GLR26462.1"/>
    <property type="molecule type" value="Genomic_DNA"/>
</dbReference>
<dbReference type="PROSITE" id="PS51007">
    <property type="entry name" value="CYTC"/>
    <property type="match status" value="1"/>
</dbReference>
<reference evidence="18" key="1">
    <citation type="journal article" date="2019" name="Int. J. Syst. Evol. Microbiol.">
        <title>The Global Catalogue of Microorganisms (GCM) 10K type strain sequencing project: providing services to taxonomists for standard genome sequencing and annotation.</title>
        <authorList>
            <consortium name="The Broad Institute Genomics Platform"/>
            <consortium name="The Broad Institute Genome Sequencing Center for Infectious Disease"/>
            <person name="Wu L."/>
            <person name="Ma J."/>
        </authorList>
    </citation>
    <scope>NUCLEOTIDE SEQUENCE [LARGE SCALE GENOMIC DNA]</scope>
    <source>
        <strain evidence="18">NBRC 105857</strain>
    </source>
</reference>
<evidence type="ECO:0000256" key="9">
    <source>
        <dbReference type="ARBA" id="ARBA00022982"/>
    </source>
</evidence>
<evidence type="ECO:0000256" key="13">
    <source>
        <dbReference type="ARBA" id="ARBA00048423"/>
    </source>
</evidence>
<comment type="subcellular location">
    <subcellularLocation>
        <location evidence="1 14">Periplasm</location>
    </subcellularLocation>
</comment>
<dbReference type="RefSeq" id="WP_284281054.1">
    <property type="nucleotide sequence ID" value="NZ_BSOJ01000015.1"/>
</dbReference>
<keyword evidence="5 14" id="KW-0808">Transferase</keyword>
<keyword evidence="6 14" id="KW-0479">Metal-binding</keyword>
<comment type="caution">
    <text evidence="17">The sequence shown here is derived from an EMBL/GenBank/DDBJ whole genome shotgun (WGS) entry which is preliminary data.</text>
</comment>
<dbReference type="PIRSF" id="PIRSF038455">
    <property type="entry name" value="SoxA"/>
    <property type="match status" value="1"/>
</dbReference>
<evidence type="ECO:0000256" key="10">
    <source>
        <dbReference type="ARBA" id="ARBA00023004"/>
    </source>
</evidence>
<name>A0ABQ5YVG6_9BURK</name>
<keyword evidence="7 15" id="KW-0732">Signal</keyword>
<evidence type="ECO:0000256" key="3">
    <source>
        <dbReference type="ARBA" id="ARBA00022448"/>
    </source>
</evidence>
<keyword evidence="4 14" id="KW-0349">Heme</keyword>
<evidence type="ECO:0000256" key="4">
    <source>
        <dbReference type="ARBA" id="ARBA00022617"/>
    </source>
</evidence>
<dbReference type="Gene3D" id="1.10.760.10">
    <property type="entry name" value="Cytochrome c-like domain"/>
    <property type="match status" value="2"/>
</dbReference>
<evidence type="ECO:0000256" key="6">
    <source>
        <dbReference type="ARBA" id="ARBA00022723"/>
    </source>
</evidence>
<comment type="catalytic activity">
    <reaction evidence="12 14">
        <text>L-cysteinyl-[SoxY protein] + thiosulfate + 2 Fe(III)-[cytochrome c] = S-sulfosulfanyl-L-cysteinyl-[SoxY protein] + 2 Fe(II)-[cytochrome c] + 2 H(+)</text>
        <dbReference type="Rhea" id="RHEA:56720"/>
        <dbReference type="Rhea" id="RHEA-COMP:10350"/>
        <dbReference type="Rhea" id="RHEA-COMP:14328"/>
        <dbReference type="Rhea" id="RHEA-COMP:14399"/>
        <dbReference type="Rhea" id="RHEA-COMP:14691"/>
        <dbReference type="ChEBI" id="CHEBI:15378"/>
        <dbReference type="ChEBI" id="CHEBI:29033"/>
        <dbReference type="ChEBI" id="CHEBI:29034"/>
        <dbReference type="ChEBI" id="CHEBI:29950"/>
        <dbReference type="ChEBI" id="CHEBI:33542"/>
        <dbReference type="ChEBI" id="CHEBI:139321"/>
        <dbReference type="EC" id="2.8.5.2"/>
    </reaction>
</comment>
<feature type="chain" id="PRO_5045355417" description="SoxAX cytochrome complex subunit A" evidence="15">
    <location>
        <begin position="38"/>
        <end position="285"/>
    </location>
</feature>
<keyword evidence="3 14" id="KW-0813">Transport</keyword>
<organism evidence="17 18">
    <name type="scientific">Limnobacter litoralis</name>
    <dbReference type="NCBI Taxonomy" id="481366"/>
    <lineage>
        <taxon>Bacteria</taxon>
        <taxon>Pseudomonadati</taxon>
        <taxon>Pseudomonadota</taxon>
        <taxon>Betaproteobacteria</taxon>
        <taxon>Burkholderiales</taxon>
        <taxon>Burkholderiaceae</taxon>
        <taxon>Limnobacter</taxon>
    </lineage>
</organism>
<protein>
    <recommendedName>
        <fullName evidence="14">SoxAX cytochrome complex subunit A</fullName>
        <ecNumber evidence="14">2.8.5.2</ecNumber>
    </recommendedName>
    <alternativeName>
        <fullName evidence="14">Protein SoxA</fullName>
    </alternativeName>
    <alternativeName>
        <fullName evidence="14">Sulfur oxidizing protein A</fullName>
    </alternativeName>
    <alternativeName>
        <fullName evidence="14">Thiosulfate-oxidizing multienzyme system protein SoxA</fullName>
    </alternativeName>
</protein>
<dbReference type="EC" id="2.8.5.2" evidence="14"/>
<keyword evidence="8 14" id="KW-0574">Periplasm</keyword>
<keyword evidence="10 14" id="KW-0408">Iron</keyword>
<evidence type="ECO:0000256" key="11">
    <source>
        <dbReference type="ARBA" id="ARBA00025746"/>
    </source>
</evidence>
<comment type="subunit">
    <text evidence="2 14">Heterodimer of SoxA and SoxX.</text>
</comment>